<dbReference type="PANTHER" id="PTHR31353">
    <property type="entry name" value="FAM98"/>
    <property type="match status" value="1"/>
</dbReference>
<dbReference type="Proteomes" id="UP000095287">
    <property type="component" value="Unplaced"/>
</dbReference>
<feature type="compositionally biased region" description="Basic and acidic residues" evidence="2">
    <location>
        <begin position="273"/>
        <end position="287"/>
    </location>
</feature>
<evidence type="ECO:0000313" key="4">
    <source>
        <dbReference type="WBParaSite" id="L893_g26424.t1"/>
    </source>
</evidence>
<organism evidence="3 4">
    <name type="scientific">Steinernema glaseri</name>
    <dbReference type="NCBI Taxonomy" id="37863"/>
    <lineage>
        <taxon>Eukaryota</taxon>
        <taxon>Metazoa</taxon>
        <taxon>Ecdysozoa</taxon>
        <taxon>Nematoda</taxon>
        <taxon>Chromadorea</taxon>
        <taxon>Rhabditida</taxon>
        <taxon>Tylenchina</taxon>
        <taxon>Panagrolaimomorpha</taxon>
        <taxon>Strongyloidoidea</taxon>
        <taxon>Steinernematidae</taxon>
        <taxon>Steinernema</taxon>
    </lineage>
</organism>
<evidence type="ECO:0000313" key="3">
    <source>
        <dbReference type="Proteomes" id="UP000095287"/>
    </source>
</evidence>
<dbReference type="Pfam" id="PF10239">
    <property type="entry name" value="DUF2465"/>
    <property type="match status" value="1"/>
</dbReference>
<comment type="similarity">
    <text evidence="1">Belongs to the FAM98 family.</text>
</comment>
<dbReference type="PANTHER" id="PTHR31353:SF1">
    <property type="entry name" value="PROTEIN FAM98B"/>
    <property type="match status" value="1"/>
</dbReference>
<proteinExistence type="inferred from homology"/>
<evidence type="ECO:0000256" key="1">
    <source>
        <dbReference type="ARBA" id="ARBA00007218"/>
    </source>
</evidence>
<evidence type="ECO:0000256" key="2">
    <source>
        <dbReference type="SAM" id="MobiDB-lite"/>
    </source>
</evidence>
<name>A0A1I7ZHP8_9BILA</name>
<reference evidence="4" key="1">
    <citation type="submission" date="2016-11" db="UniProtKB">
        <authorList>
            <consortium name="WormBaseParasite"/>
        </authorList>
    </citation>
    <scope>IDENTIFICATION</scope>
</reference>
<dbReference type="WBParaSite" id="L893_g26424.t1">
    <property type="protein sequence ID" value="L893_g26424.t1"/>
    <property type="gene ID" value="L893_g26424"/>
</dbReference>
<keyword evidence="3" id="KW-1185">Reference proteome</keyword>
<sequence>METDGGPEMESWGIRRVLSEADRFVDRLGTLIQEGNRISTLPASIGRSAEPGQNLYMAAPLTNEMSNGQLLLTTLSQLQVPQAQISSDNALELLASAVEALPPASKGTSLYTATLDNKQWDLVNKINRDLSKEYALRRELLLKRLDVTVDSFTWSEKGAHKKDEVLKTYEEARSKINCNTEVEMSDLIAAKSDLLFVDKTSSSAVRARTQNPLRKFLLSENPADRGGRTSEVVAPEPEVPSWKKGGRGGGGGRNYRGGHRGRGHHRGNNLESQVKDEIRTADRRAHGDSAYGGPSVGPISGHNYDDSSRHSKRGRHH</sequence>
<dbReference type="AlphaFoldDB" id="A0A1I7ZHP8"/>
<dbReference type="InterPro" id="IPR018797">
    <property type="entry name" value="FAM98"/>
</dbReference>
<accession>A0A1I7ZHP8</accession>
<feature type="compositionally biased region" description="Basic residues" evidence="2">
    <location>
        <begin position="256"/>
        <end position="267"/>
    </location>
</feature>
<feature type="region of interest" description="Disordered" evidence="2">
    <location>
        <begin position="218"/>
        <end position="317"/>
    </location>
</feature>
<dbReference type="GO" id="GO:0072669">
    <property type="term" value="C:tRNA-splicing ligase complex"/>
    <property type="evidence" value="ECO:0007669"/>
    <property type="project" value="TreeGrafter"/>
</dbReference>
<protein>
    <submittedName>
        <fullName evidence="4">Protein FAM98A</fullName>
    </submittedName>
</protein>